<evidence type="ECO:0000313" key="3">
    <source>
        <dbReference type="Proteomes" id="UP000076512"/>
    </source>
</evidence>
<dbReference type="PANTHER" id="PTHR13774:SF32">
    <property type="entry name" value="ANTISENSE-ENHANCING SEQUENCE 1"/>
    <property type="match status" value="1"/>
</dbReference>
<dbReference type="Pfam" id="PF02567">
    <property type="entry name" value="PhzC-PhzF"/>
    <property type="match status" value="2"/>
</dbReference>
<dbReference type="STRING" id="455432.AWN90_24045"/>
<proteinExistence type="predicted"/>
<evidence type="ECO:0000313" key="2">
    <source>
        <dbReference type="EMBL" id="KZM75213.1"/>
    </source>
</evidence>
<comment type="caution">
    <text evidence="2">The sequence shown here is derived from an EMBL/GenBank/DDBJ whole genome shotgun (WGS) entry which is preliminary data.</text>
</comment>
<keyword evidence="3" id="KW-1185">Reference proteome</keyword>
<dbReference type="OrthoDB" id="9788221at2"/>
<dbReference type="Proteomes" id="UP000076512">
    <property type="component" value="Unassembled WGS sequence"/>
</dbReference>
<dbReference type="PANTHER" id="PTHR13774">
    <property type="entry name" value="PHENAZINE BIOSYNTHESIS PROTEIN"/>
    <property type="match status" value="1"/>
</dbReference>
<reference evidence="2 3" key="1">
    <citation type="submission" date="2016-04" db="EMBL/GenBank/DDBJ databases">
        <authorList>
            <person name="Evans L.H."/>
            <person name="Alamgir A."/>
            <person name="Owens N."/>
            <person name="Weber N.D."/>
            <person name="Virtaneva K."/>
            <person name="Barbian K."/>
            <person name="Babar A."/>
            <person name="Rosenke K."/>
        </authorList>
    </citation>
    <scope>NUCLEOTIDE SEQUENCE [LARGE SCALE GENOMIC DNA]</scope>
    <source>
        <strain evidence="2 3">IFM 0406</strain>
    </source>
</reference>
<dbReference type="SUPFAM" id="SSF54506">
    <property type="entry name" value="Diaminopimelate epimerase-like"/>
    <property type="match status" value="1"/>
</dbReference>
<evidence type="ECO:0000256" key="1">
    <source>
        <dbReference type="PIRSR" id="PIRSR016184-1"/>
    </source>
</evidence>
<name>A0A164P7C0_9NOCA</name>
<feature type="active site" evidence="1">
    <location>
        <position position="52"/>
    </location>
</feature>
<dbReference type="GO" id="GO:0005737">
    <property type="term" value="C:cytoplasm"/>
    <property type="evidence" value="ECO:0007669"/>
    <property type="project" value="TreeGrafter"/>
</dbReference>
<dbReference type="PIRSF" id="PIRSF016184">
    <property type="entry name" value="PhzC_PhzF"/>
    <property type="match status" value="1"/>
</dbReference>
<gene>
    <name evidence="2" type="ORF">AWN90_24045</name>
</gene>
<dbReference type="Gene3D" id="3.10.310.10">
    <property type="entry name" value="Diaminopimelate Epimerase, Chain A, domain 1"/>
    <property type="match status" value="2"/>
</dbReference>
<organism evidence="2 3">
    <name type="scientific">Nocardia terpenica</name>
    <dbReference type="NCBI Taxonomy" id="455432"/>
    <lineage>
        <taxon>Bacteria</taxon>
        <taxon>Bacillati</taxon>
        <taxon>Actinomycetota</taxon>
        <taxon>Actinomycetes</taxon>
        <taxon>Mycobacteriales</taxon>
        <taxon>Nocardiaceae</taxon>
        <taxon>Nocardia</taxon>
    </lineage>
</organism>
<evidence type="ECO:0008006" key="4">
    <source>
        <dbReference type="Google" id="ProtNLM"/>
    </source>
</evidence>
<dbReference type="GO" id="GO:0016853">
    <property type="term" value="F:isomerase activity"/>
    <property type="evidence" value="ECO:0007669"/>
    <property type="project" value="TreeGrafter"/>
</dbReference>
<dbReference type="AlphaFoldDB" id="A0A164P7C0"/>
<dbReference type="InterPro" id="IPR003719">
    <property type="entry name" value="Phenazine_PhzF-like"/>
</dbReference>
<dbReference type="EMBL" id="LWGR01000004">
    <property type="protein sequence ID" value="KZM75213.1"/>
    <property type="molecule type" value="Genomic_DNA"/>
</dbReference>
<sequence>MSTSQEGGTQVEVVRVFTDPAGRFGNPLGIARAGDVADIDHQALAARLGYSETVVVEDPAADSARMRIYTPTVELPFAGHPTVGTAWWLAERGTPVRVLEVPAGPVSVTPVDGMTWVQARAAWTPEFTFHEFDDPELLATLAPADFDTGKHYVWAWIDHNRGAVRSRMFAPAMGVPEDEATGAAAVALTARLRRSLVITQGQGSQLFTEWDSDGWVRLGGRVVPDHPVVL</sequence>
<protein>
    <recommendedName>
        <fullName evidence="4">PhzF family phenazine biosynthesis protein</fullName>
    </recommendedName>
</protein>
<accession>A0A164P7C0</accession>
<dbReference type="RefSeq" id="WP_067595655.1">
    <property type="nucleotide sequence ID" value="NZ_JABMCZ010000005.1"/>
</dbReference>